<protein>
    <submittedName>
        <fullName evidence="1">Uncharacterized protein</fullName>
    </submittedName>
</protein>
<accession>A0A918TBL5</accession>
<comment type="caution">
    <text evidence="1">The sequence shown here is derived from an EMBL/GenBank/DDBJ whole genome shotgun (WGS) entry which is preliminary data.</text>
</comment>
<evidence type="ECO:0000313" key="1">
    <source>
        <dbReference type="EMBL" id="GHC33017.1"/>
    </source>
</evidence>
<sequence length="68" mass="7821">MAVALRGRDRGMAAELLRSGRQEAAQNLHPERELRQYVPHDFRRALMRFSVTALKRFSGRQPCAAGRR</sequence>
<proteinExistence type="predicted"/>
<gene>
    <name evidence="1" type="ORF">GCM10010507_01710</name>
</gene>
<organism evidence="1 2">
    <name type="scientific">Streptomyces cinnamoneus</name>
    <name type="common">Streptoverticillium cinnamoneum</name>
    <dbReference type="NCBI Taxonomy" id="53446"/>
    <lineage>
        <taxon>Bacteria</taxon>
        <taxon>Bacillati</taxon>
        <taxon>Actinomycetota</taxon>
        <taxon>Actinomycetes</taxon>
        <taxon>Kitasatosporales</taxon>
        <taxon>Streptomycetaceae</taxon>
        <taxon>Streptomyces</taxon>
        <taxon>Streptomyces cinnamoneus group</taxon>
    </lineage>
</organism>
<evidence type="ECO:0000313" key="2">
    <source>
        <dbReference type="Proteomes" id="UP000646244"/>
    </source>
</evidence>
<reference evidence="1" key="1">
    <citation type="journal article" date="2014" name="Int. J. Syst. Evol. Microbiol.">
        <title>Complete genome sequence of Corynebacterium casei LMG S-19264T (=DSM 44701T), isolated from a smear-ripened cheese.</title>
        <authorList>
            <consortium name="US DOE Joint Genome Institute (JGI-PGF)"/>
            <person name="Walter F."/>
            <person name="Albersmeier A."/>
            <person name="Kalinowski J."/>
            <person name="Ruckert C."/>
        </authorList>
    </citation>
    <scope>NUCLEOTIDE SEQUENCE</scope>
    <source>
        <strain evidence="1">JCM 4633</strain>
    </source>
</reference>
<dbReference type="AlphaFoldDB" id="A0A918TBL5"/>
<name>A0A918TBL5_STRCJ</name>
<reference evidence="1" key="2">
    <citation type="submission" date="2020-09" db="EMBL/GenBank/DDBJ databases">
        <authorList>
            <person name="Sun Q."/>
            <person name="Ohkuma M."/>
        </authorList>
    </citation>
    <scope>NUCLEOTIDE SEQUENCE</scope>
    <source>
        <strain evidence="1">JCM 4633</strain>
    </source>
</reference>
<dbReference type="Proteomes" id="UP000646244">
    <property type="component" value="Unassembled WGS sequence"/>
</dbReference>
<dbReference type="EMBL" id="BMVB01000001">
    <property type="protein sequence ID" value="GHC33017.1"/>
    <property type="molecule type" value="Genomic_DNA"/>
</dbReference>